<keyword evidence="3" id="KW-1185">Reference proteome</keyword>
<protein>
    <submittedName>
        <fullName evidence="2">Uncharacterized protein</fullName>
    </submittedName>
</protein>
<gene>
    <name evidence="1" type="ORF">DEO72_LG4g1578</name>
    <name evidence="2" type="ORF">DEO72_LG4g1579</name>
</gene>
<organism evidence="2 3">
    <name type="scientific">Vigna unguiculata</name>
    <name type="common">Cowpea</name>
    <dbReference type="NCBI Taxonomy" id="3917"/>
    <lineage>
        <taxon>Eukaryota</taxon>
        <taxon>Viridiplantae</taxon>
        <taxon>Streptophyta</taxon>
        <taxon>Embryophyta</taxon>
        <taxon>Tracheophyta</taxon>
        <taxon>Spermatophyta</taxon>
        <taxon>Magnoliopsida</taxon>
        <taxon>eudicotyledons</taxon>
        <taxon>Gunneridae</taxon>
        <taxon>Pentapetalae</taxon>
        <taxon>rosids</taxon>
        <taxon>fabids</taxon>
        <taxon>Fabales</taxon>
        <taxon>Fabaceae</taxon>
        <taxon>Papilionoideae</taxon>
        <taxon>50 kb inversion clade</taxon>
        <taxon>NPAAA clade</taxon>
        <taxon>indigoferoid/millettioid clade</taxon>
        <taxon>Phaseoleae</taxon>
        <taxon>Vigna</taxon>
    </lineage>
</organism>
<reference evidence="2 3" key="1">
    <citation type="submission" date="2019-04" db="EMBL/GenBank/DDBJ databases">
        <title>An improved genome assembly and genetic linkage map for asparagus bean, Vigna unguiculata ssp. sesquipedialis.</title>
        <authorList>
            <person name="Xia Q."/>
            <person name="Zhang R."/>
            <person name="Dong Y."/>
        </authorList>
    </citation>
    <scope>NUCLEOTIDE SEQUENCE [LARGE SCALE GENOMIC DNA]</scope>
    <source>
        <tissue evidence="2">Leaf</tissue>
    </source>
</reference>
<accession>A0A4D6LNX4</accession>
<dbReference type="AlphaFoldDB" id="A0A4D6LNX4"/>
<proteinExistence type="predicted"/>
<dbReference type="EMBL" id="CP039348">
    <property type="protein sequence ID" value="QCD90622.1"/>
    <property type="molecule type" value="Genomic_DNA"/>
</dbReference>
<name>A0A4D6LNX4_VIGUN</name>
<dbReference type="EMBL" id="CP039348">
    <property type="protein sequence ID" value="QCD90621.1"/>
    <property type="molecule type" value="Genomic_DNA"/>
</dbReference>
<sequence length="82" mass="9482">MSSRGLRHWTRPWYYWCSLDIELQGFRVLDETLVLLGSYLTVKSIGLGCGCYPGTVGHSFDSEFQMIQRWAPSDTAKRYPVF</sequence>
<evidence type="ECO:0000313" key="3">
    <source>
        <dbReference type="Proteomes" id="UP000501690"/>
    </source>
</evidence>
<dbReference type="Proteomes" id="UP000501690">
    <property type="component" value="Linkage Group LG4"/>
</dbReference>
<evidence type="ECO:0000313" key="1">
    <source>
        <dbReference type="EMBL" id="QCD90621.1"/>
    </source>
</evidence>
<evidence type="ECO:0000313" key="2">
    <source>
        <dbReference type="EMBL" id="QCD90622.1"/>
    </source>
</evidence>